<evidence type="ECO:0000256" key="7">
    <source>
        <dbReference type="ARBA" id="ARBA00023016"/>
    </source>
</evidence>
<reference evidence="13" key="1">
    <citation type="submission" date="2023-04" db="EMBL/GenBank/DDBJ databases">
        <title>Genome sequencing of multiple Borrelia sensu lato isolates spanning a world-wide range of genetic and epidemiological diversity.</title>
        <authorList>
            <person name="Mongodin E.F."/>
            <person name="Fraser C.M."/>
            <person name="Rudenko N."/>
            <person name="Golovchenko M."/>
            <person name="Margos G."/>
            <person name="Fingerle V."/>
            <person name="Marques A."/>
            <person name="Kawabata H."/>
            <person name="Lopes de Carvalho I."/>
            <person name="Norte C."/>
            <person name="Nuncio S."/>
            <person name="Schutzer S.E."/>
            <person name="Luft B."/>
            <person name="Qiu W."/>
            <person name="Casjens S.R."/>
        </authorList>
    </citation>
    <scope>NUCLEOTIDE SEQUENCE [LARGE SCALE GENOMIC DNA]</scope>
    <source>
        <strain evidence="13">SCGT-18</strain>
    </source>
</reference>
<evidence type="ECO:0000313" key="14">
    <source>
        <dbReference type="Proteomes" id="UP001304851"/>
    </source>
</evidence>
<feature type="domain" description="J" evidence="11">
    <location>
        <begin position="4"/>
        <end position="69"/>
    </location>
</feature>
<dbReference type="GO" id="GO:0016491">
    <property type="term" value="F:oxidoreductase activity"/>
    <property type="evidence" value="ECO:0007669"/>
    <property type="project" value="UniProtKB-KW"/>
</dbReference>
<evidence type="ECO:0000256" key="1">
    <source>
        <dbReference type="ARBA" id="ARBA00022490"/>
    </source>
</evidence>
<dbReference type="CDD" id="cd06257">
    <property type="entry name" value="DnaJ"/>
    <property type="match status" value="1"/>
</dbReference>
<dbReference type="PANTHER" id="PTHR43096">
    <property type="entry name" value="DNAJ HOMOLOG 1, MITOCHONDRIAL-RELATED"/>
    <property type="match status" value="1"/>
</dbReference>
<dbReference type="NCBIfam" id="TIGR02349">
    <property type="entry name" value="DnaJ_bact"/>
    <property type="match status" value="1"/>
</dbReference>
<dbReference type="InterPro" id="IPR001623">
    <property type="entry name" value="DnaJ_domain"/>
</dbReference>
<comment type="domain">
    <text evidence="9">The J domain is necessary and sufficient to stimulate DnaK ATPase activity. Zinc center 1 plays an important role in the autonomous, DnaK-independent chaperone activity of DnaJ. Zinc center 2 is essential for interaction with DnaK and for DnaJ activity.</text>
</comment>
<comment type="similarity">
    <text evidence="9">Belongs to the DnaJ family.</text>
</comment>
<dbReference type="NCBIfam" id="NF008035">
    <property type="entry name" value="PRK10767.1"/>
    <property type="match status" value="1"/>
</dbReference>
<dbReference type="NCBIfam" id="NF010878">
    <property type="entry name" value="PRK14285.1"/>
    <property type="match status" value="1"/>
</dbReference>
<feature type="binding site" evidence="9">
    <location>
        <position position="155"/>
    </location>
    <ligand>
        <name>Zn(2+)</name>
        <dbReference type="ChEBI" id="CHEBI:29105"/>
        <label>1</label>
    </ligand>
</feature>
<dbReference type="InterPro" id="IPR012724">
    <property type="entry name" value="DnaJ"/>
</dbReference>
<feature type="domain" description="CR-type" evidence="12">
    <location>
        <begin position="142"/>
        <end position="220"/>
    </location>
</feature>
<dbReference type="InterPro" id="IPR008971">
    <property type="entry name" value="HSP40/DnaJ_pept-bd"/>
</dbReference>
<dbReference type="EMBL" id="CP124072">
    <property type="protein sequence ID" value="WKC90891.1"/>
    <property type="molecule type" value="Genomic_DNA"/>
</dbReference>
<feature type="binding site" evidence="9">
    <location>
        <position position="208"/>
    </location>
    <ligand>
        <name>Zn(2+)</name>
        <dbReference type="ChEBI" id="CHEBI:29105"/>
        <label>1</label>
    </ligand>
</feature>
<evidence type="ECO:0000256" key="4">
    <source>
        <dbReference type="ARBA" id="ARBA00022737"/>
    </source>
</evidence>
<feature type="binding site" evidence="9">
    <location>
        <position position="194"/>
    </location>
    <ligand>
        <name>Zn(2+)</name>
        <dbReference type="ChEBI" id="CHEBI:29105"/>
        <label>2</label>
    </ligand>
</feature>
<dbReference type="CDD" id="cd10719">
    <property type="entry name" value="DnaJ_zf"/>
    <property type="match status" value="1"/>
</dbReference>
<feature type="binding site" evidence="9">
    <location>
        <position position="197"/>
    </location>
    <ligand>
        <name>Zn(2+)</name>
        <dbReference type="ChEBI" id="CHEBI:29105"/>
        <label>2</label>
    </ligand>
</feature>
<dbReference type="Gene3D" id="2.60.260.20">
    <property type="entry name" value="Urease metallochaperone UreE, N-terminal domain"/>
    <property type="match status" value="2"/>
</dbReference>
<comment type="cofactor">
    <cofactor evidence="9">
        <name>Zn(2+)</name>
        <dbReference type="ChEBI" id="CHEBI:29105"/>
    </cofactor>
    <text evidence="9">Binds 2 Zn(2+) ions per monomer.</text>
</comment>
<comment type="function">
    <text evidence="9">Participates actively in the response to hyperosmotic and heat shock by preventing the aggregation of stress-denatured proteins and by disaggregating proteins, also in an autonomous, DnaK-independent fashion. Unfolded proteins bind initially to DnaJ; upon interaction with the DnaJ-bound protein, DnaK hydrolyzes its bound ATP, resulting in the formation of a stable complex. GrpE releases ADP from DnaK; ATP binding to DnaK triggers the release of the substrate protein, thus completing the reaction cycle. Several rounds of ATP-dependent interactions between DnaJ, DnaK and GrpE are required for fully efficient folding. Also involved, together with DnaK and GrpE, in the DNA replication of plasmids through activation of initiation proteins.</text>
</comment>
<dbReference type="PRINTS" id="PR00625">
    <property type="entry name" value="JDOMAIN"/>
</dbReference>
<proteinExistence type="inferred from homology"/>
<evidence type="ECO:0000256" key="5">
    <source>
        <dbReference type="ARBA" id="ARBA00022771"/>
    </source>
</evidence>
<evidence type="ECO:0000259" key="12">
    <source>
        <dbReference type="PROSITE" id="PS51188"/>
    </source>
</evidence>
<evidence type="ECO:0000313" key="13">
    <source>
        <dbReference type="EMBL" id="WKC90891.1"/>
    </source>
</evidence>
<organism evidence="13 14">
    <name type="scientific">Borreliella carolinensis</name>
    <dbReference type="NCBI Taxonomy" id="478174"/>
    <lineage>
        <taxon>Bacteria</taxon>
        <taxon>Pseudomonadati</taxon>
        <taxon>Spirochaetota</taxon>
        <taxon>Spirochaetia</taxon>
        <taxon>Spirochaetales</taxon>
        <taxon>Borreliaceae</taxon>
        <taxon>Borreliella</taxon>
    </lineage>
</organism>
<evidence type="ECO:0000256" key="10">
    <source>
        <dbReference type="PROSITE-ProRule" id="PRU00546"/>
    </source>
</evidence>
<dbReference type="Pfam" id="PF00684">
    <property type="entry name" value="DnaJ_CXXCXGXG"/>
    <property type="match status" value="1"/>
</dbReference>
<feature type="binding site" evidence="9">
    <location>
        <position position="158"/>
    </location>
    <ligand>
        <name>Zn(2+)</name>
        <dbReference type="ChEBI" id="CHEBI:29105"/>
        <label>1</label>
    </ligand>
</feature>
<evidence type="ECO:0000256" key="6">
    <source>
        <dbReference type="ARBA" id="ARBA00022833"/>
    </source>
</evidence>
<keyword evidence="4 9" id="KW-0677">Repeat</keyword>
<dbReference type="HAMAP" id="MF_01152">
    <property type="entry name" value="DnaJ"/>
    <property type="match status" value="1"/>
</dbReference>
<dbReference type="Gene3D" id="2.10.230.10">
    <property type="entry name" value="Heat shock protein DnaJ, cysteine-rich domain"/>
    <property type="match status" value="1"/>
</dbReference>
<keyword evidence="8 9" id="KW-0143">Chaperone</keyword>
<evidence type="ECO:0000256" key="8">
    <source>
        <dbReference type="ARBA" id="ARBA00023186"/>
    </source>
</evidence>
<comment type="subunit">
    <text evidence="9">Homodimer.</text>
</comment>
<evidence type="ECO:0000256" key="3">
    <source>
        <dbReference type="ARBA" id="ARBA00022723"/>
    </source>
</evidence>
<feature type="binding site" evidence="9">
    <location>
        <position position="172"/>
    </location>
    <ligand>
        <name>Zn(2+)</name>
        <dbReference type="ChEBI" id="CHEBI:29105"/>
        <label>2</label>
    </ligand>
</feature>
<dbReference type="InterPro" id="IPR001305">
    <property type="entry name" value="HSP_DnaJ_Cys-rich_dom"/>
</dbReference>
<sequence length="371" mass="41257">MKKDYYEILGLSKGASKDEIKKAYRKIAIKYHPDRNQGNEEAASIFKEATQAYEVLIDDNKKAKYDRFGHSAFEGGGFEGFSGGFEGFSGGFSGFSDIFEDFGDIFDSFFTGNKGQERNRKHAKGEDLGYNIEISLENAYFGYKNNINITRQMLCDSCLGKKSEKGTSPSICNMCNGSGRVVQGGGFFRVTTTCSKCYGEGKIISNPCKSCRGKGSLAKQETIQLNIPPGIDNNQQIKMKGKGNVNPDNQEYGDLYVKILIRSHKIFKRNGKDLYAMLPISFTQATLGKEVKIKTIASKEIKIQIPKGIDNEEQILIKNAGMPILQTEKFGNLILITKIKTPKNLNSNAIKLFENLSKELKDGDEINLLKV</sequence>
<protein>
    <recommendedName>
        <fullName evidence="9">Chaperone protein DnaJ</fullName>
    </recommendedName>
</protein>
<dbReference type="CDD" id="cd10747">
    <property type="entry name" value="DnaJ_C"/>
    <property type="match status" value="1"/>
</dbReference>
<keyword evidence="5 9" id="KW-0863">Zinc-finger</keyword>
<evidence type="ECO:0000256" key="2">
    <source>
        <dbReference type="ARBA" id="ARBA00022705"/>
    </source>
</evidence>
<dbReference type="Pfam" id="PF00226">
    <property type="entry name" value="DnaJ"/>
    <property type="match status" value="1"/>
</dbReference>
<keyword evidence="13" id="KW-0560">Oxidoreductase</keyword>
<name>A0ABY9EAK6_9SPIR</name>
<dbReference type="SUPFAM" id="SSF57938">
    <property type="entry name" value="DnaJ/Hsp40 cysteine-rich domain"/>
    <property type="match status" value="1"/>
</dbReference>
<dbReference type="PROSITE" id="PS50076">
    <property type="entry name" value="DNAJ_2"/>
    <property type="match status" value="1"/>
</dbReference>
<keyword evidence="3 9" id="KW-0479">Metal-binding</keyword>
<dbReference type="Pfam" id="PF01556">
    <property type="entry name" value="DnaJ_C"/>
    <property type="match status" value="1"/>
</dbReference>
<dbReference type="InterPro" id="IPR002939">
    <property type="entry name" value="DnaJ_C"/>
</dbReference>
<keyword evidence="1 9" id="KW-0963">Cytoplasm</keyword>
<keyword evidence="7 9" id="KW-0346">Stress response</keyword>
<accession>A0ABY9EAK6</accession>
<dbReference type="SMART" id="SM00271">
    <property type="entry name" value="DnaJ"/>
    <property type="match status" value="1"/>
</dbReference>
<evidence type="ECO:0000259" key="11">
    <source>
        <dbReference type="PROSITE" id="PS50076"/>
    </source>
</evidence>
<dbReference type="RefSeq" id="WP_301341660.1">
    <property type="nucleotide sequence ID" value="NZ_CP124072.1"/>
</dbReference>
<feature type="binding site" evidence="9">
    <location>
        <position position="211"/>
    </location>
    <ligand>
        <name>Zn(2+)</name>
        <dbReference type="ChEBI" id="CHEBI:29105"/>
        <label>1</label>
    </ligand>
</feature>
<dbReference type="PROSITE" id="PS51188">
    <property type="entry name" value="ZF_CR"/>
    <property type="match status" value="1"/>
</dbReference>
<feature type="zinc finger region" description="CR-type" evidence="10">
    <location>
        <begin position="142"/>
        <end position="220"/>
    </location>
</feature>
<dbReference type="InterPro" id="IPR036869">
    <property type="entry name" value="J_dom_sf"/>
</dbReference>
<gene>
    <name evidence="9 13" type="primary">dnaJ</name>
    <name evidence="13" type="ORF">QIA18_02885</name>
</gene>
<dbReference type="Proteomes" id="UP001304851">
    <property type="component" value="Chromosome"/>
</dbReference>
<dbReference type="InterPro" id="IPR036410">
    <property type="entry name" value="HSP_DnaJ_Cys-rich_dom_sf"/>
</dbReference>
<dbReference type="Gene3D" id="1.10.287.110">
    <property type="entry name" value="DnaJ domain"/>
    <property type="match status" value="1"/>
</dbReference>
<dbReference type="PROSITE" id="PS00636">
    <property type="entry name" value="DNAJ_1"/>
    <property type="match status" value="1"/>
</dbReference>
<dbReference type="SUPFAM" id="SSF46565">
    <property type="entry name" value="Chaperone J-domain"/>
    <property type="match status" value="1"/>
</dbReference>
<keyword evidence="14" id="KW-1185">Reference proteome</keyword>
<dbReference type="SUPFAM" id="SSF49493">
    <property type="entry name" value="HSP40/DnaJ peptide-binding domain"/>
    <property type="match status" value="2"/>
</dbReference>
<evidence type="ECO:0000256" key="9">
    <source>
        <dbReference type="HAMAP-Rule" id="MF_01152"/>
    </source>
</evidence>
<comment type="caution">
    <text evidence="9">Lacks conserved residue(s) required for the propagation of feature annotation.</text>
</comment>
<comment type="subcellular location">
    <subcellularLocation>
        <location evidence="9">Cytoplasm</location>
    </subcellularLocation>
</comment>
<keyword evidence="2 9" id="KW-0235">DNA replication</keyword>
<feature type="binding site" evidence="9">
    <location>
        <position position="175"/>
    </location>
    <ligand>
        <name>Zn(2+)</name>
        <dbReference type="ChEBI" id="CHEBI:29105"/>
        <label>2</label>
    </ligand>
</feature>
<dbReference type="PANTHER" id="PTHR43096:SF48">
    <property type="entry name" value="CHAPERONE PROTEIN DNAJ"/>
    <property type="match status" value="1"/>
</dbReference>
<dbReference type="InterPro" id="IPR018253">
    <property type="entry name" value="DnaJ_domain_CS"/>
</dbReference>
<keyword evidence="6 9" id="KW-0862">Zinc</keyword>